<dbReference type="EMBL" id="CALNXJ010000007">
    <property type="protein sequence ID" value="CAH3044121.1"/>
    <property type="molecule type" value="Genomic_DNA"/>
</dbReference>
<dbReference type="Proteomes" id="UP001159428">
    <property type="component" value="Unassembled WGS sequence"/>
</dbReference>
<feature type="transmembrane region" description="Helical" evidence="2">
    <location>
        <begin position="62"/>
        <end position="87"/>
    </location>
</feature>
<feature type="coiled-coil region" evidence="1">
    <location>
        <begin position="164"/>
        <end position="210"/>
    </location>
</feature>
<reference evidence="3 4" key="1">
    <citation type="submission" date="2022-05" db="EMBL/GenBank/DDBJ databases">
        <authorList>
            <consortium name="Genoscope - CEA"/>
            <person name="William W."/>
        </authorList>
    </citation>
    <scope>NUCLEOTIDE SEQUENCE [LARGE SCALE GENOMIC DNA]</scope>
</reference>
<accession>A0AAU9W3J5</accession>
<evidence type="ECO:0000256" key="2">
    <source>
        <dbReference type="SAM" id="Phobius"/>
    </source>
</evidence>
<organism evidence="3 4">
    <name type="scientific">Pocillopora meandrina</name>
    <dbReference type="NCBI Taxonomy" id="46732"/>
    <lineage>
        <taxon>Eukaryota</taxon>
        <taxon>Metazoa</taxon>
        <taxon>Cnidaria</taxon>
        <taxon>Anthozoa</taxon>
        <taxon>Hexacorallia</taxon>
        <taxon>Scleractinia</taxon>
        <taxon>Astrocoeniina</taxon>
        <taxon>Pocilloporidae</taxon>
        <taxon>Pocillopora</taxon>
    </lineage>
</organism>
<proteinExistence type="predicted"/>
<keyword evidence="2" id="KW-0472">Membrane</keyword>
<name>A0AAU9W3J5_9CNID</name>
<protein>
    <submittedName>
        <fullName evidence="3">Uncharacterized protein</fullName>
    </submittedName>
</protein>
<evidence type="ECO:0000256" key="1">
    <source>
        <dbReference type="SAM" id="Coils"/>
    </source>
</evidence>
<evidence type="ECO:0000313" key="4">
    <source>
        <dbReference type="Proteomes" id="UP001159428"/>
    </source>
</evidence>
<keyword evidence="2" id="KW-0812">Transmembrane</keyword>
<evidence type="ECO:0000313" key="3">
    <source>
        <dbReference type="EMBL" id="CAH3044121.1"/>
    </source>
</evidence>
<keyword evidence="2" id="KW-1133">Transmembrane helix</keyword>
<gene>
    <name evidence="3" type="ORF">PMEA_00030946</name>
</gene>
<dbReference type="AlphaFoldDB" id="A0AAU9W3J5"/>
<keyword evidence="4" id="KW-1185">Reference proteome</keyword>
<keyword evidence="1" id="KW-0175">Coiled coil</keyword>
<sequence>MSELMSTKTEIGRENVYYEMEYKGEDDAETYEKVIVKNESPQERLREIIQPYKVSGEVKSRYFLVAVTAIAVASFLTAAATMVLAFAKTDSRSDVSTTRDSIASFCGKQKLILIISRWEELIYHDNAVLLNSRSLQFKGHSSIKASEIKCAFTVRVTPCERRQMSEISKNLQELKKNISALTESSVSKKLRELDAALADVKRELEITKKKVSLSNFECK</sequence>
<comment type="caution">
    <text evidence="3">The sequence shown here is derived from an EMBL/GenBank/DDBJ whole genome shotgun (WGS) entry which is preliminary data.</text>
</comment>